<dbReference type="Gene3D" id="3.40.630.30">
    <property type="match status" value="1"/>
</dbReference>
<evidence type="ECO:0000259" key="2">
    <source>
        <dbReference type="PROSITE" id="PS51186"/>
    </source>
</evidence>
<dbReference type="InterPro" id="IPR016181">
    <property type="entry name" value="Acyl_CoA_acyltransferase"/>
</dbReference>
<reference evidence="3 4" key="1">
    <citation type="journal article" date="2022" name="Int. J. Syst. Evol. Microbiol.">
        <title>Pseudocitrobacter corydidari sp. nov., isolated from the Asian emerald cockroach Corydidarum magnifica.</title>
        <authorList>
            <person name="Guzman J."/>
            <person name="Poehlein A."/>
            <person name="Glaeser S.P."/>
            <person name="Schwengers O."/>
            <person name="Blom J."/>
            <person name="Hollensteiner J."/>
            <person name="Kampfer P."/>
            <person name="Vilcinskas A."/>
        </authorList>
    </citation>
    <scope>NUCLEOTIDE SEQUENCE [LARGE SCALE GENOMIC DNA]</scope>
    <source>
        <strain evidence="3">G163CM</strain>
    </source>
</reference>
<dbReference type="EMBL" id="CP087880">
    <property type="protein sequence ID" value="UGS41064.1"/>
    <property type="molecule type" value="Genomic_DNA"/>
</dbReference>
<feature type="domain" description="N-acetyltransferase" evidence="2">
    <location>
        <begin position="1"/>
        <end position="100"/>
    </location>
</feature>
<evidence type="ECO:0000256" key="1">
    <source>
        <dbReference type="ARBA" id="ARBA00022679"/>
    </source>
</evidence>
<keyword evidence="4" id="KW-1185">Reference proteome</keyword>
<dbReference type="InterPro" id="IPR000182">
    <property type="entry name" value="GNAT_dom"/>
</dbReference>
<dbReference type="CDD" id="cd04301">
    <property type="entry name" value="NAT_SF"/>
    <property type="match status" value="1"/>
</dbReference>
<dbReference type="Pfam" id="PF00583">
    <property type="entry name" value="Acetyltransf_1"/>
    <property type="match status" value="1"/>
</dbReference>
<name>A0ABY3S3A6_9ENTR</name>
<dbReference type="PANTHER" id="PTHR13947:SF37">
    <property type="entry name" value="LD18367P"/>
    <property type="match status" value="1"/>
</dbReference>
<dbReference type="PANTHER" id="PTHR13947">
    <property type="entry name" value="GNAT FAMILY N-ACETYLTRANSFERASE"/>
    <property type="match status" value="1"/>
</dbReference>
<evidence type="ECO:0000313" key="3">
    <source>
        <dbReference type="EMBL" id="UGS41064.1"/>
    </source>
</evidence>
<evidence type="ECO:0000313" key="4">
    <source>
        <dbReference type="Proteomes" id="UP001199659"/>
    </source>
</evidence>
<accession>A0ABY3S3A6</accession>
<sequence>MVNDRIVGSVAIDGEELGNNDAHLRWFILDDGCRSSGLGRTLIAEAMAFCVEQRFSSVQLWIFNKLTGAIRLYESFGFKLSKEWEGDQWGNTITEQQFIRKIT</sequence>
<dbReference type="InterPro" id="IPR050769">
    <property type="entry name" value="NAT_camello-type"/>
</dbReference>
<dbReference type="Proteomes" id="UP001199659">
    <property type="component" value="Chromosome"/>
</dbReference>
<dbReference type="SUPFAM" id="SSF55729">
    <property type="entry name" value="Acyl-CoA N-acyltransferases (Nat)"/>
    <property type="match status" value="1"/>
</dbReference>
<proteinExistence type="predicted"/>
<organism evidence="3 4">
    <name type="scientific">Pseudocitrobacter corydidari</name>
    <dbReference type="NCBI Taxonomy" id="2891570"/>
    <lineage>
        <taxon>Bacteria</taxon>
        <taxon>Pseudomonadati</taxon>
        <taxon>Pseudomonadota</taxon>
        <taxon>Gammaproteobacteria</taxon>
        <taxon>Enterobacterales</taxon>
        <taxon>Enterobacteriaceae</taxon>
        <taxon>Pseudocitrobacter</taxon>
    </lineage>
</organism>
<dbReference type="PROSITE" id="PS51186">
    <property type="entry name" value="GNAT"/>
    <property type="match status" value="1"/>
</dbReference>
<keyword evidence="1" id="KW-0808">Transferase</keyword>
<gene>
    <name evidence="3" type="ORF">G163CM_17650</name>
</gene>
<protein>
    <recommendedName>
        <fullName evidence="2">N-acetyltransferase domain-containing protein</fullName>
    </recommendedName>
</protein>